<dbReference type="EMBL" id="CP042593">
    <property type="protein sequence ID" value="QED46332.1"/>
    <property type="molecule type" value="Genomic_DNA"/>
</dbReference>
<keyword evidence="1" id="KW-0547">Nucleotide-binding</keyword>
<keyword evidence="6" id="KW-1185">Reference proteome</keyword>
<dbReference type="GO" id="GO:0005524">
    <property type="term" value="F:ATP binding"/>
    <property type="evidence" value="ECO:0007669"/>
    <property type="project" value="UniProtKB-KW"/>
</dbReference>
<dbReference type="RefSeq" id="WP_057775696.1">
    <property type="nucleotide sequence ID" value="NZ_CP042593.1"/>
</dbReference>
<evidence type="ECO:0000259" key="4">
    <source>
        <dbReference type="SMART" id="SM00797"/>
    </source>
</evidence>
<accession>A0A5B8Z058</accession>
<dbReference type="InterPro" id="IPR029000">
    <property type="entry name" value="Cyclophilin-like_dom_sf"/>
</dbReference>
<dbReference type="Pfam" id="PF02626">
    <property type="entry name" value="CT_A_B"/>
    <property type="match status" value="1"/>
</dbReference>
<reference evidence="6" key="1">
    <citation type="submission" date="2019-08" db="EMBL/GenBank/DDBJ databases">
        <authorList>
            <person name="Zheng X."/>
        </authorList>
    </citation>
    <scope>NUCLEOTIDE SEQUENCE [LARGE SCALE GENOMIC DNA]</scope>
    <source>
        <strain evidence="6">FJAT-25496</strain>
    </source>
</reference>
<dbReference type="PANTHER" id="PTHR43309:SF5">
    <property type="entry name" value="5-OXOPROLINASE SUBUNIT C"/>
    <property type="match status" value="1"/>
</dbReference>
<protein>
    <submittedName>
        <fullName evidence="5">Biotin-dependent carboxyltransferase family protein</fullName>
    </submittedName>
</protein>
<dbReference type="SMART" id="SM00797">
    <property type="entry name" value="AHS2"/>
    <property type="match status" value="1"/>
</dbReference>
<keyword evidence="2" id="KW-0378">Hydrolase</keyword>
<proteinExistence type="predicted"/>
<name>A0A5B8Z058_CYTDA</name>
<keyword evidence="5" id="KW-0808">Transferase</keyword>
<dbReference type="SUPFAM" id="SSF50891">
    <property type="entry name" value="Cyclophilin-like"/>
    <property type="match status" value="1"/>
</dbReference>
<gene>
    <name evidence="5" type="ORF">FSZ17_03005</name>
</gene>
<evidence type="ECO:0000256" key="3">
    <source>
        <dbReference type="ARBA" id="ARBA00022840"/>
    </source>
</evidence>
<evidence type="ECO:0000256" key="1">
    <source>
        <dbReference type="ARBA" id="ARBA00022741"/>
    </source>
</evidence>
<dbReference type="InterPro" id="IPR052708">
    <property type="entry name" value="PxpC"/>
</dbReference>
<sequence length="286" mass="31650">MIPLFKVKKPGLYGSIQDKGRFGFQRYGVPVSGPMDSYAYKYGHYMLHNSSDCPALELFLGGIELEVLADHRIVITGADLGAKVDERDAPLWKSFLIYEGQMLSFSGPRAGSIAYVIPEGGFYAEERLGSAAAYPKGHLGSVLKKDTVLYAQKEKTDGFERGLVKSEIPSYNSEVRVKLWKSPHWELFTKESLEVFFQSNYTLKGGDRMGYLLDGPVLKFIKSGDILSEATQFGTIQVPNSGRPIILMADAQTIGGYATIGKVVEEDLWKVAQLKTGGKIEFILKN</sequence>
<dbReference type="Proteomes" id="UP000321555">
    <property type="component" value="Chromosome"/>
</dbReference>
<evidence type="ECO:0000313" key="6">
    <source>
        <dbReference type="Proteomes" id="UP000321555"/>
    </source>
</evidence>
<dbReference type="InterPro" id="IPR003778">
    <property type="entry name" value="CT_A_B"/>
</dbReference>
<dbReference type="GO" id="GO:0016787">
    <property type="term" value="F:hydrolase activity"/>
    <property type="evidence" value="ECO:0007669"/>
    <property type="project" value="UniProtKB-KW"/>
</dbReference>
<organism evidence="5 6">
    <name type="scientific">Cytobacillus dafuensis</name>
    <name type="common">Bacillus dafuensis</name>
    <dbReference type="NCBI Taxonomy" id="1742359"/>
    <lineage>
        <taxon>Bacteria</taxon>
        <taxon>Bacillati</taxon>
        <taxon>Bacillota</taxon>
        <taxon>Bacilli</taxon>
        <taxon>Bacillales</taxon>
        <taxon>Bacillaceae</taxon>
        <taxon>Cytobacillus</taxon>
    </lineage>
</organism>
<evidence type="ECO:0000256" key="2">
    <source>
        <dbReference type="ARBA" id="ARBA00022801"/>
    </source>
</evidence>
<dbReference type="OrthoDB" id="9782422at2"/>
<dbReference type="Gene3D" id="2.40.100.10">
    <property type="entry name" value="Cyclophilin-like"/>
    <property type="match status" value="1"/>
</dbReference>
<dbReference type="KEGG" id="bda:FSZ17_03005"/>
<dbReference type="STRING" id="1742359.GCA_001439625_04442"/>
<dbReference type="AlphaFoldDB" id="A0A5B8Z058"/>
<keyword evidence="3" id="KW-0067">ATP-binding</keyword>
<feature type="domain" description="Carboxyltransferase" evidence="4">
    <location>
        <begin position="26"/>
        <end position="286"/>
    </location>
</feature>
<dbReference type="GO" id="GO:0016740">
    <property type="term" value="F:transferase activity"/>
    <property type="evidence" value="ECO:0007669"/>
    <property type="project" value="UniProtKB-KW"/>
</dbReference>
<dbReference type="PANTHER" id="PTHR43309">
    <property type="entry name" value="5-OXOPROLINASE SUBUNIT C"/>
    <property type="match status" value="1"/>
</dbReference>
<evidence type="ECO:0000313" key="5">
    <source>
        <dbReference type="EMBL" id="QED46332.1"/>
    </source>
</evidence>